<keyword evidence="1" id="KW-0732">Signal</keyword>
<dbReference type="Pfam" id="PF23865">
    <property type="entry name" value="DUF7223"/>
    <property type="match status" value="1"/>
</dbReference>
<sequence length="550" mass="57536">MPSFPYATLLVHILLLLPLTASAARRNDWSKPCFGGECFYDLPEHSAKGSGSLKIWGSPDAISDITAAAGWTVLGCSKDALIQDIRLVCNSEDTKAAGCDHLFRRLGKSGKIVRLPENCGKNAFARVAKVWDAKDQNVPTDVAGRISRRPGFKPQVKALTLDTNFAAIDPAETGEVSIAIQGATVPGYSGNLTLTPPASTSRRGFWDWIEDVFDDFNNFDESITKTLTPIDVNKNWQLFSQSISCPGPPAFSASISSDVTASAHAVISVGVAAVGTIIPPQLTEFGLFAGLDAALQATLGLRGNAAGRADTGQLTLFQLGIPGLDFPGILTIGPTFKVLGQATATLDINVDMTVDVSYNINQAKLFFPPSPNHPGSGIFNPGTSGPLKVSVSPSLNSRATAEAHVIPRLDVGISAIGGAVKAAVYLDLDASASVVLTLNAAANTGTGGTSASVDGCVDADAGLNVHAGADGSFFGLFDKSTAVTLFSKQFDIYQKCFSAAKRDSIVSISRASRTSRAIEMKTRRSELALLPRGFSLACPAVSAGNLVTLS</sequence>
<organism evidence="3 4">
    <name type="scientific">Hypsizygus marmoreus</name>
    <name type="common">White beech mushroom</name>
    <name type="synonym">Agaricus marmoreus</name>
    <dbReference type="NCBI Taxonomy" id="39966"/>
    <lineage>
        <taxon>Eukaryota</taxon>
        <taxon>Fungi</taxon>
        <taxon>Dikarya</taxon>
        <taxon>Basidiomycota</taxon>
        <taxon>Agaricomycotina</taxon>
        <taxon>Agaricomycetes</taxon>
        <taxon>Agaricomycetidae</taxon>
        <taxon>Agaricales</taxon>
        <taxon>Tricholomatineae</taxon>
        <taxon>Lyophyllaceae</taxon>
        <taxon>Hypsizygus</taxon>
    </lineage>
</organism>
<proteinExistence type="predicted"/>
<dbReference type="OrthoDB" id="73875at2759"/>
<reference evidence="3" key="1">
    <citation type="submission" date="2018-04" db="EMBL/GenBank/DDBJ databases">
        <title>Whole genome sequencing of Hypsizygus marmoreus.</title>
        <authorList>
            <person name="Choi I.-G."/>
            <person name="Min B."/>
            <person name="Kim J.-G."/>
            <person name="Kim S."/>
            <person name="Oh Y.-L."/>
            <person name="Kong W.-S."/>
            <person name="Park H."/>
            <person name="Jeong J."/>
            <person name="Song E.-S."/>
        </authorList>
    </citation>
    <scope>NUCLEOTIDE SEQUENCE [LARGE SCALE GENOMIC DNA]</scope>
    <source>
        <strain evidence="3">51987-8</strain>
    </source>
</reference>
<feature type="signal peptide" evidence="1">
    <location>
        <begin position="1"/>
        <end position="23"/>
    </location>
</feature>
<dbReference type="Proteomes" id="UP000076154">
    <property type="component" value="Unassembled WGS sequence"/>
</dbReference>
<dbReference type="InterPro" id="IPR055647">
    <property type="entry name" value="DUF7223"/>
</dbReference>
<dbReference type="InParanoid" id="A0A369KEJ5"/>
<evidence type="ECO:0000256" key="1">
    <source>
        <dbReference type="SAM" id="SignalP"/>
    </source>
</evidence>
<comment type="caution">
    <text evidence="3">The sequence shown here is derived from an EMBL/GenBank/DDBJ whole genome shotgun (WGS) entry which is preliminary data.</text>
</comment>
<protein>
    <recommendedName>
        <fullName evidence="2">DUF7223 domain-containing protein</fullName>
    </recommendedName>
</protein>
<keyword evidence="4" id="KW-1185">Reference proteome</keyword>
<feature type="domain" description="DUF7223" evidence="2">
    <location>
        <begin position="291"/>
        <end position="497"/>
    </location>
</feature>
<evidence type="ECO:0000313" key="3">
    <source>
        <dbReference type="EMBL" id="RDB30203.1"/>
    </source>
</evidence>
<evidence type="ECO:0000259" key="2">
    <source>
        <dbReference type="Pfam" id="PF23865"/>
    </source>
</evidence>
<gene>
    <name evidence="3" type="ORF">Hypma_010439</name>
</gene>
<evidence type="ECO:0000313" key="4">
    <source>
        <dbReference type="Proteomes" id="UP000076154"/>
    </source>
</evidence>
<feature type="chain" id="PRO_5016794041" description="DUF7223 domain-containing protein" evidence="1">
    <location>
        <begin position="24"/>
        <end position="550"/>
    </location>
</feature>
<accession>A0A369KEJ5</accession>
<dbReference type="AlphaFoldDB" id="A0A369KEJ5"/>
<name>A0A369KEJ5_HYPMA</name>
<dbReference type="EMBL" id="LUEZ02000006">
    <property type="protein sequence ID" value="RDB30203.1"/>
    <property type="molecule type" value="Genomic_DNA"/>
</dbReference>